<proteinExistence type="inferred from homology"/>
<evidence type="ECO:0000259" key="7">
    <source>
        <dbReference type="PROSITE" id="PS50928"/>
    </source>
</evidence>
<feature type="transmembrane region" description="Helical" evidence="6">
    <location>
        <begin position="185"/>
        <end position="211"/>
    </location>
</feature>
<dbReference type="FunFam" id="1.10.3720.10:FF:000001">
    <property type="entry name" value="Glycine betaine ABC transporter, permease"/>
    <property type="match status" value="1"/>
</dbReference>
<reference evidence="8 9" key="1">
    <citation type="journal article" date="2016" name="Genome Announc.">
        <title>Draft Genome Sequence of 'Halomonas chromatireducens' Strain AGD 8-3, a Haloalkaliphilic Chromate- and Selenite-Reducing Gammaproteobacterium.</title>
        <authorList>
            <person name="Sharko F.S."/>
            <person name="Shapovalova A.A."/>
            <person name="Tsygankova S.V."/>
            <person name="Komova A.V."/>
            <person name="Boulygina E.S."/>
            <person name="Teslyuk A.B."/>
            <person name="Gotovtsev P.M."/>
            <person name="Namsaraev Z.B."/>
            <person name="Khijniak T.V."/>
            <person name="Nedoluzhko A.V."/>
            <person name="Vasilov R.G."/>
        </authorList>
    </citation>
    <scope>NUCLEOTIDE SEQUENCE [LARGE SCALE GENOMIC DNA]</scope>
    <source>
        <strain evidence="8 9">AGD 8-3</strain>
    </source>
</reference>
<evidence type="ECO:0000256" key="5">
    <source>
        <dbReference type="ARBA" id="ARBA00023136"/>
    </source>
</evidence>
<evidence type="ECO:0000313" key="9">
    <source>
        <dbReference type="Proteomes" id="UP000063387"/>
    </source>
</evidence>
<dbReference type="GO" id="GO:0055085">
    <property type="term" value="P:transmembrane transport"/>
    <property type="evidence" value="ECO:0007669"/>
    <property type="project" value="InterPro"/>
</dbReference>
<dbReference type="PANTHER" id="PTHR30177:SF32">
    <property type="entry name" value="GLYCINE BETAINE UPTAKE SYSTEM PERMEASE PROTEIN YEHW"/>
    <property type="match status" value="1"/>
</dbReference>
<dbReference type="Pfam" id="PF00528">
    <property type="entry name" value="BPD_transp_1"/>
    <property type="match status" value="1"/>
</dbReference>
<feature type="transmembrane region" description="Helical" evidence="6">
    <location>
        <begin position="119"/>
        <end position="146"/>
    </location>
</feature>
<dbReference type="PATRIC" id="fig|507626.3.peg.1399"/>
<organism evidence="8 9">
    <name type="scientific">Halomonas chromatireducens</name>
    <dbReference type="NCBI Taxonomy" id="507626"/>
    <lineage>
        <taxon>Bacteria</taxon>
        <taxon>Pseudomonadati</taxon>
        <taxon>Pseudomonadota</taxon>
        <taxon>Gammaproteobacteria</taxon>
        <taxon>Oceanospirillales</taxon>
        <taxon>Halomonadaceae</taxon>
        <taxon>Halomonas</taxon>
    </lineage>
</organism>
<gene>
    <name evidence="8" type="primary">yehW</name>
    <name evidence="8" type="ORF">LOKO_01413</name>
</gene>
<reference evidence="8 9" key="2">
    <citation type="submission" date="2016-02" db="EMBL/GenBank/DDBJ databases">
        <authorList>
            <person name="Wen L."/>
            <person name="He K."/>
            <person name="Yang H."/>
        </authorList>
    </citation>
    <scope>NUCLEOTIDE SEQUENCE [LARGE SCALE GENOMIC DNA]</scope>
    <source>
        <strain evidence="8 9">AGD 8-3</strain>
    </source>
</reference>
<dbReference type="Proteomes" id="UP000063387">
    <property type="component" value="Chromosome"/>
</dbReference>
<keyword evidence="4 6" id="KW-1133">Transmembrane helix</keyword>
<comment type="similarity">
    <text evidence="6">Belongs to the binding-protein-dependent transport system permease family.</text>
</comment>
<name>A0A0X8HD86_9GAMM</name>
<dbReference type="Gene3D" id="1.10.3720.10">
    <property type="entry name" value="MetI-like"/>
    <property type="match status" value="1"/>
</dbReference>
<dbReference type="InterPro" id="IPR051204">
    <property type="entry name" value="ABC_transp_perm/SBD"/>
</dbReference>
<dbReference type="InterPro" id="IPR000515">
    <property type="entry name" value="MetI-like"/>
</dbReference>
<dbReference type="GO" id="GO:0005886">
    <property type="term" value="C:plasma membrane"/>
    <property type="evidence" value="ECO:0007669"/>
    <property type="project" value="UniProtKB-SubCell"/>
</dbReference>
<dbReference type="PROSITE" id="PS50928">
    <property type="entry name" value="ABC_TM1"/>
    <property type="match status" value="1"/>
</dbReference>
<accession>A0A0X8HD86</accession>
<protein>
    <submittedName>
        <fullName evidence="8">Putative osmoprotectant uptake system permease protein YehW</fullName>
    </submittedName>
</protein>
<evidence type="ECO:0000256" key="4">
    <source>
        <dbReference type="ARBA" id="ARBA00022989"/>
    </source>
</evidence>
<keyword evidence="9" id="KW-1185">Reference proteome</keyword>
<evidence type="ECO:0000256" key="6">
    <source>
        <dbReference type="RuleBase" id="RU363032"/>
    </source>
</evidence>
<keyword evidence="2 6" id="KW-0813">Transport</keyword>
<dbReference type="STRING" id="507626.LOKO_01413"/>
<dbReference type="SUPFAM" id="SSF161098">
    <property type="entry name" value="MetI-like"/>
    <property type="match status" value="1"/>
</dbReference>
<dbReference type="CDD" id="cd06261">
    <property type="entry name" value="TM_PBP2"/>
    <property type="match status" value="1"/>
</dbReference>
<evidence type="ECO:0000256" key="3">
    <source>
        <dbReference type="ARBA" id="ARBA00022692"/>
    </source>
</evidence>
<keyword evidence="3 6" id="KW-0812">Transmembrane</keyword>
<dbReference type="PANTHER" id="PTHR30177">
    <property type="entry name" value="GLYCINE BETAINE/L-PROLINE TRANSPORT SYSTEM PERMEASE PROTEIN PROW"/>
    <property type="match status" value="1"/>
</dbReference>
<comment type="subcellular location">
    <subcellularLocation>
        <location evidence="1 6">Cell membrane</location>
        <topology evidence="1 6">Multi-pass membrane protein</topology>
    </subcellularLocation>
</comment>
<sequence length="260" mass="27125">MSETDTLAVPSGHAAHRIDRLRFWGVPLIWLTLLLVFTFGMAQLEVLLRLIEPDTRQVLYQRTSLAALLGQHVFVVAVASVLAILLGVGGAIAVTRPAGRDFLPLVAQVASIGQTFPPVAVLALAVPALGFGTLPIIVALLLYGLLPIVRNTLAGLSGIDPGVHEAARGMGMTRSQILRQVELPLAAPVILAGIRTSVTINIATAAIGATVGASNLGDPIISGIVNGNTAYIVQGALLIGLLAITVDSAFERLLRRPKAP</sequence>
<keyword evidence="5 6" id="KW-0472">Membrane</keyword>
<dbReference type="KEGG" id="hco:LOKO_01413"/>
<dbReference type="RefSeq" id="WP_201025366.1">
    <property type="nucleotide sequence ID" value="NZ_CP014226.1"/>
</dbReference>
<dbReference type="GO" id="GO:0031460">
    <property type="term" value="P:glycine betaine transport"/>
    <property type="evidence" value="ECO:0007669"/>
    <property type="project" value="UniProtKB-ARBA"/>
</dbReference>
<feature type="transmembrane region" description="Helical" evidence="6">
    <location>
        <begin position="28"/>
        <end position="51"/>
    </location>
</feature>
<evidence type="ECO:0000313" key="8">
    <source>
        <dbReference type="EMBL" id="AMD00481.1"/>
    </source>
</evidence>
<evidence type="ECO:0000256" key="1">
    <source>
        <dbReference type="ARBA" id="ARBA00004651"/>
    </source>
</evidence>
<evidence type="ECO:0000256" key="2">
    <source>
        <dbReference type="ARBA" id="ARBA00022448"/>
    </source>
</evidence>
<feature type="transmembrane region" description="Helical" evidence="6">
    <location>
        <begin position="72"/>
        <end position="94"/>
    </location>
</feature>
<feature type="transmembrane region" description="Helical" evidence="6">
    <location>
        <begin position="231"/>
        <end position="250"/>
    </location>
</feature>
<dbReference type="InterPro" id="IPR035906">
    <property type="entry name" value="MetI-like_sf"/>
</dbReference>
<dbReference type="AlphaFoldDB" id="A0A0X8HD86"/>
<dbReference type="EMBL" id="CP014226">
    <property type="protein sequence ID" value="AMD00481.1"/>
    <property type="molecule type" value="Genomic_DNA"/>
</dbReference>
<feature type="domain" description="ABC transmembrane type-1" evidence="7">
    <location>
        <begin position="69"/>
        <end position="250"/>
    </location>
</feature>